<evidence type="ECO:0000256" key="6">
    <source>
        <dbReference type="SAM" id="MobiDB-lite"/>
    </source>
</evidence>
<evidence type="ECO:0000256" key="3">
    <source>
        <dbReference type="ARBA" id="ARBA00022692"/>
    </source>
</evidence>
<feature type="transmembrane region" description="Helical" evidence="7">
    <location>
        <begin position="70"/>
        <end position="88"/>
    </location>
</feature>
<dbReference type="AlphaFoldDB" id="A0A345Y124"/>
<organism evidence="8 9">
    <name type="scientific">Streptomyces armeniacus</name>
    <dbReference type="NCBI Taxonomy" id="83291"/>
    <lineage>
        <taxon>Bacteria</taxon>
        <taxon>Bacillati</taxon>
        <taxon>Actinomycetota</taxon>
        <taxon>Actinomycetes</taxon>
        <taxon>Kitasatosporales</taxon>
        <taxon>Streptomycetaceae</taxon>
        <taxon>Streptomyces</taxon>
    </lineage>
</organism>
<dbReference type="EMBL" id="CP031320">
    <property type="protein sequence ID" value="AXK37590.1"/>
    <property type="molecule type" value="Genomic_DNA"/>
</dbReference>
<dbReference type="InterPro" id="IPR036259">
    <property type="entry name" value="MFS_trans_sf"/>
</dbReference>
<feature type="transmembrane region" description="Helical" evidence="7">
    <location>
        <begin position="299"/>
        <end position="319"/>
    </location>
</feature>
<dbReference type="PANTHER" id="PTHR23513:SF6">
    <property type="entry name" value="MAJOR FACILITATOR SUPERFAMILY ASSOCIATED DOMAIN-CONTAINING PROTEIN"/>
    <property type="match status" value="1"/>
</dbReference>
<keyword evidence="9" id="KW-1185">Reference proteome</keyword>
<evidence type="ECO:0000313" key="9">
    <source>
        <dbReference type="Proteomes" id="UP000254425"/>
    </source>
</evidence>
<feature type="transmembrane region" description="Helical" evidence="7">
    <location>
        <begin position="340"/>
        <end position="361"/>
    </location>
</feature>
<evidence type="ECO:0000256" key="2">
    <source>
        <dbReference type="ARBA" id="ARBA00022475"/>
    </source>
</evidence>
<evidence type="ECO:0000256" key="4">
    <source>
        <dbReference type="ARBA" id="ARBA00022989"/>
    </source>
</evidence>
<feature type="compositionally biased region" description="Basic residues" evidence="6">
    <location>
        <begin position="403"/>
        <end position="412"/>
    </location>
</feature>
<dbReference type="Proteomes" id="UP000254425">
    <property type="component" value="Chromosome"/>
</dbReference>
<protein>
    <submittedName>
        <fullName evidence="8">MFS transporter</fullName>
    </submittedName>
</protein>
<evidence type="ECO:0000313" key="8">
    <source>
        <dbReference type="EMBL" id="AXK37590.1"/>
    </source>
</evidence>
<dbReference type="Gene3D" id="1.20.1250.20">
    <property type="entry name" value="MFS general substrate transporter like domains"/>
    <property type="match status" value="1"/>
</dbReference>
<dbReference type="GO" id="GO:0022857">
    <property type="term" value="F:transmembrane transporter activity"/>
    <property type="evidence" value="ECO:0007669"/>
    <property type="project" value="InterPro"/>
</dbReference>
<keyword evidence="3 7" id="KW-0812">Transmembrane</keyword>
<evidence type="ECO:0000256" key="7">
    <source>
        <dbReference type="SAM" id="Phobius"/>
    </source>
</evidence>
<accession>A0A345Y124</accession>
<keyword evidence="4 7" id="KW-1133">Transmembrane helix</keyword>
<comment type="subcellular location">
    <subcellularLocation>
        <location evidence="1">Cell membrane</location>
        <topology evidence="1">Multi-pass membrane protein</topology>
    </subcellularLocation>
</comment>
<dbReference type="SUPFAM" id="SSF103473">
    <property type="entry name" value="MFS general substrate transporter"/>
    <property type="match status" value="1"/>
</dbReference>
<evidence type="ECO:0000256" key="5">
    <source>
        <dbReference type="ARBA" id="ARBA00023136"/>
    </source>
</evidence>
<proteinExistence type="predicted"/>
<gene>
    <name evidence="8" type="ORF">DVA86_23505</name>
</gene>
<dbReference type="KEGG" id="sarm:DVA86_23505"/>
<dbReference type="InterPro" id="IPR011701">
    <property type="entry name" value="MFS"/>
</dbReference>
<feature type="transmembrane region" description="Helical" evidence="7">
    <location>
        <begin position="213"/>
        <end position="237"/>
    </location>
</feature>
<feature type="transmembrane region" description="Helical" evidence="7">
    <location>
        <begin position="243"/>
        <end position="265"/>
    </location>
</feature>
<name>A0A345Y124_9ACTN</name>
<evidence type="ECO:0000256" key="1">
    <source>
        <dbReference type="ARBA" id="ARBA00004651"/>
    </source>
</evidence>
<dbReference type="GO" id="GO:0005886">
    <property type="term" value="C:plasma membrane"/>
    <property type="evidence" value="ECO:0007669"/>
    <property type="project" value="UniProtKB-SubCell"/>
</dbReference>
<dbReference type="Pfam" id="PF07690">
    <property type="entry name" value="MFS_1"/>
    <property type="match status" value="1"/>
</dbReference>
<reference evidence="8 9" key="1">
    <citation type="submission" date="2018-07" db="EMBL/GenBank/DDBJ databases">
        <title>Draft genome of the type strain Streptomyces armeniacus ATCC 15676.</title>
        <authorList>
            <person name="Labana P."/>
            <person name="Gosse J.T."/>
            <person name="Boddy C.N."/>
        </authorList>
    </citation>
    <scope>NUCLEOTIDE SEQUENCE [LARGE SCALE GENOMIC DNA]</scope>
    <source>
        <strain evidence="8 9">ATCC 15676</strain>
    </source>
</reference>
<feature type="transmembrane region" description="Helical" evidence="7">
    <location>
        <begin position="367"/>
        <end position="385"/>
    </location>
</feature>
<dbReference type="PANTHER" id="PTHR23513">
    <property type="entry name" value="INTEGRAL MEMBRANE EFFLUX PROTEIN-RELATED"/>
    <property type="match status" value="1"/>
</dbReference>
<feature type="transmembrane region" description="Helical" evidence="7">
    <location>
        <begin position="20"/>
        <end position="50"/>
    </location>
</feature>
<keyword evidence="2" id="KW-1003">Cell membrane</keyword>
<dbReference type="CDD" id="cd06173">
    <property type="entry name" value="MFS_MefA_like"/>
    <property type="match status" value="1"/>
</dbReference>
<feature type="transmembrane region" description="Helical" evidence="7">
    <location>
        <begin position="94"/>
        <end position="115"/>
    </location>
</feature>
<feature type="region of interest" description="Disordered" evidence="6">
    <location>
        <begin position="390"/>
        <end position="428"/>
    </location>
</feature>
<keyword evidence="5 7" id="KW-0472">Membrane</keyword>
<sequence>MWLSYGAGTLGSRLALDAFQLVAILVLGSGTVEVSVLAAVGLAAGSLVALPLGPWVEFRRKRPVMIGTDVLRFLALLSVPVAYGLGVLGFVQLAVVSVIVTAANIAFTAASGAYLKALLPPADLLVANGRFEATQWTATAVGPPLGGAAIGVFGPVTTVVLDAFSHLLSALGLRAIGPGHEPPRARPVDARRSGPREAMEGWRHILRRPPLRLLFFNTILVNSLIMATAPLLAVLLLRDLGFAPWQYGLAFAVPCLGGLLGSRLAPPLVARFGQRRVLLASGTVRACWPVGLAGVQPGWWGLALLVVIEFGLITSMGVFNPVFATYRLRHTADDRVARTLTAWTITKGATVAVLTVCWGLLANTTGPRTALALAGALILATPLLLPWRDGAPPAHGTGTSRASTRRPLRTIGRRAASGGPRRRRTGPP</sequence>